<sequence>MARYTEGDVQNALADLETGVALATVATRHGIPRNTLRGRFKGAQTHRHAHSDEQRLTAVQEEHLERWI</sequence>
<evidence type="ECO:0008006" key="4">
    <source>
        <dbReference type="Google" id="ProtNLM"/>
    </source>
</evidence>
<organism evidence="2 3">
    <name type="scientific">Periconia macrospinosa</name>
    <dbReference type="NCBI Taxonomy" id="97972"/>
    <lineage>
        <taxon>Eukaryota</taxon>
        <taxon>Fungi</taxon>
        <taxon>Dikarya</taxon>
        <taxon>Ascomycota</taxon>
        <taxon>Pezizomycotina</taxon>
        <taxon>Dothideomycetes</taxon>
        <taxon>Pleosporomycetidae</taxon>
        <taxon>Pleosporales</taxon>
        <taxon>Massarineae</taxon>
        <taxon>Periconiaceae</taxon>
        <taxon>Periconia</taxon>
    </lineage>
</organism>
<evidence type="ECO:0000313" key="3">
    <source>
        <dbReference type="Proteomes" id="UP000244855"/>
    </source>
</evidence>
<dbReference type="EMBL" id="KZ805444">
    <property type="protein sequence ID" value="PVH97151.1"/>
    <property type="molecule type" value="Genomic_DNA"/>
</dbReference>
<dbReference type="AlphaFoldDB" id="A0A2V1DGJ3"/>
<feature type="non-terminal residue" evidence="2">
    <location>
        <position position="68"/>
    </location>
</feature>
<feature type="compositionally biased region" description="Basic residues" evidence="1">
    <location>
        <begin position="36"/>
        <end position="49"/>
    </location>
</feature>
<feature type="region of interest" description="Disordered" evidence="1">
    <location>
        <begin position="34"/>
        <end position="54"/>
    </location>
</feature>
<dbReference type="InterPro" id="IPR009057">
    <property type="entry name" value="Homeodomain-like_sf"/>
</dbReference>
<gene>
    <name evidence="2" type="ORF">DM02DRAFT_568355</name>
</gene>
<evidence type="ECO:0000313" key="2">
    <source>
        <dbReference type="EMBL" id="PVH97151.1"/>
    </source>
</evidence>
<name>A0A2V1DGJ3_9PLEO</name>
<evidence type="ECO:0000256" key="1">
    <source>
        <dbReference type="SAM" id="MobiDB-lite"/>
    </source>
</evidence>
<reference evidence="2 3" key="1">
    <citation type="journal article" date="2018" name="Sci. Rep.">
        <title>Comparative genomics provides insights into the lifestyle and reveals functional heterogeneity of dark septate endophytic fungi.</title>
        <authorList>
            <person name="Knapp D.G."/>
            <person name="Nemeth J.B."/>
            <person name="Barry K."/>
            <person name="Hainaut M."/>
            <person name="Henrissat B."/>
            <person name="Johnson J."/>
            <person name="Kuo A."/>
            <person name="Lim J.H.P."/>
            <person name="Lipzen A."/>
            <person name="Nolan M."/>
            <person name="Ohm R.A."/>
            <person name="Tamas L."/>
            <person name="Grigoriev I.V."/>
            <person name="Spatafora J.W."/>
            <person name="Nagy L.G."/>
            <person name="Kovacs G.M."/>
        </authorList>
    </citation>
    <scope>NUCLEOTIDE SEQUENCE [LARGE SCALE GENOMIC DNA]</scope>
    <source>
        <strain evidence="2 3">DSE2036</strain>
    </source>
</reference>
<dbReference type="SUPFAM" id="SSF46689">
    <property type="entry name" value="Homeodomain-like"/>
    <property type="match status" value="1"/>
</dbReference>
<dbReference type="Proteomes" id="UP000244855">
    <property type="component" value="Unassembled WGS sequence"/>
</dbReference>
<dbReference type="OrthoDB" id="5396311at2759"/>
<accession>A0A2V1DGJ3</accession>
<keyword evidence="3" id="KW-1185">Reference proteome</keyword>
<protein>
    <recommendedName>
        <fullName evidence="4">HTH psq-type domain-containing protein</fullName>
    </recommendedName>
</protein>
<proteinExistence type="predicted"/>
<dbReference type="Gene3D" id="1.10.10.60">
    <property type="entry name" value="Homeodomain-like"/>
    <property type="match status" value="1"/>
</dbReference>